<evidence type="ECO:0000259" key="7">
    <source>
        <dbReference type="PROSITE" id="PS50950"/>
    </source>
</evidence>
<keyword evidence="4 5" id="KW-0238">DNA-binding</keyword>
<evidence type="ECO:0000313" key="9">
    <source>
        <dbReference type="Proteomes" id="UP000001292"/>
    </source>
</evidence>
<protein>
    <submittedName>
        <fullName evidence="8">GM16992</fullName>
    </submittedName>
</protein>
<evidence type="ECO:0000256" key="4">
    <source>
        <dbReference type="ARBA" id="ARBA00023125"/>
    </source>
</evidence>
<keyword evidence="9" id="KW-1185">Reference proteome</keyword>
<dbReference type="SMART" id="SM00692">
    <property type="entry name" value="DM3"/>
    <property type="match status" value="1"/>
</dbReference>
<dbReference type="HOGENOM" id="CLU_1653978_0_0_1"/>
<dbReference type="Proteomes" id="UP000001292">
    <property type="component" value="Unassembled WGS sequence"/>
</dbReference>
<evidence type="ECO:0000256" key="5">
    <source>
        <dbReference type="PROSITE-ProRule" id="PRU00309"/>
    </source>
</evidence>
<organism evidence="9">
    <name type="scientific">Drosophila sechellia</name>
    <name type="common">Fruit fly</name>
    <dbReference type="NCBI Taxonomy" id="7238"/>
    <lineage>
        <taxon>Eukaryota</taxon>
        <taxon>Metazoa</taxon>
        <taxon>Ecdysozoa</taxon>
        <taxon>Arthropoda</taxon>
        <taxon>Hexapoda</taxon>
        <taxon>Insecta</taxon>
        <taxon>Pterygota</taxon>
        <taxon>Neoptera</taxon>
        <taxon>Endopterygota</taxon>
        <taxon>Diptera</taxon>
        <taxon>Brachycera</taxon>
        <taxon>Muscomorpha</taxon>
        <taxon>Ephydroidea</taxon>
        <taxon>Drosophilidae</taxon>
        <taxon>Drosophila</taxon>
        <taxon>Sophophora</taxon>
    </lineage>
</organism>
<evidence type="ECO:0000313" key="8">
    <source>
        <dbReference type="EMBL" id="EDW55800.1"/>
    </source>
</evidence>
<dbReference type="SUPFAM" id="SSF57716">
    <property type="entry name" value="Glucocorticoid receptor-like (DNA-binding domain)"/>
    <property type="match status" value="1"/>
</dbReference>
<evidence type="ECO:0000256" key="2">
    <source>
        <dbReference type="ARBA" id="ARBA00022771"/>
    </source>
</evidence>
<dbReference type="GO" id="GO:0008270">
    <property type="term" value="F:zinc ion binding"/>
    <property type="evidence" value="ECO:0007669"/>
    <property type="project" value="UniProtKB-KW"/>
</dbReference>
<gene>
    <name evidence="8" type="primary">Dsec\GM16992</name>
    <name evidence="8" type="ORF">Dsec_GM16992</name>
</gene>
<sequence>MQVKMFIKKELSTLEEISVMEELLLLGEIPVKEEKEDSMPDAISVKKEPKEQDSDKQQHDVLNRNEGTTPICCAPTCLHHENSQYRFFCFPSYENTLIQWLVNTQMKPSLVNPFDLYIFHFHFEPEAVQRTQHLRSAVPTLFLGHEEYLKESESICKKRYRGTVKDSG</sequence>
<keyword evidence="1" id="KW-0479">Metal-binding</keyword>
<keyword evidence="3" id="KW-0862">Zinc</keyword>
<evidence type="ECO:0000256" key="3">
    <source>
        <dbReference type="ARBA" id="ARBA00022833"/>
    </source>
</evidence>
<dbReference type="SMART" id="SM00980">
    <property type="entry name" value="THAP"/>
    <property type="match status" value="1"/>
</dbReference>
<dbReference type="GO" id="GO:0003677">
    <property type="term" value="F:DNA binding"/>
    <property type="evidence" value="ECO:0007669"/>
    <property type="project" value="UniProtKB-UniRule"/>
</dbReference>
<dbReference type="AlphaFoldDB" id="B4I5Z4"/>
<keyword evidence="2 5" id="KW-0863">Zinc-finger</keyword>
<dbReference type="PROSITE" id="PS50950">
    <property type="entry name" value="ZF_THAP"/>
    <property type="match status" value="1"/>
</dbReference>
<evidence type="ECO:0000256" key="6">
    <source>
        <dbReference type="SAM" id="MobiDB-lite"/>
    </source>
</evidence>
<feature type="region of interest" description="Disordered" evidence="6">
    <location>
        <begin position="34"/>
        <end position="59"/>
    </location>
</feature>
<dbReference type="OMA" id="TPICCAP"/>
<reference evidence="8 9" key="1">
    <citation type="journal article" date="2007" name="Nature">
        <title>Evolution of genes and genomes on the Drosophila phylogeny.</title>
        <authorList>
            <consortium name="Drosophila 12 Genomes Consortium"/>
            <person name="Clark A.G."/>
            <person name="Eisen M.B."/>
            <person name="Smith D.R."/>
            <person name="Bergman C.M."/>
            <person name="Oliver B."/>
            <person name="Markow T.A."/>
            <person name="Kaufman T.C."/>
            <person name="Kellis M."/>
            <person name="Gelbart W."/>
            <person name="Iyer V.N."/>
            <person name="Pollard D.A."/>
            <person name="Sackton T.B."/>
            <person name="Larracuente A.M."/>
            <person name="Singh N.D."/>
            <person name="Abad J.P."/>
            <person name="Abt D.N."/>
            <person name="Adryan B."/>
            <person name="Aguade M."/>
            <person name="Akashi H."/>
            <person name="Anderson W.W."/>
            <person name="Aquadro C.F."/>
            <person name="Ardell D.H."/>
            <person name="Arguello R."/>
            <person name="Artieri C.G."/>
            <person name="Barbash D.A."/>
            <person name="Barker D."/>
            <person name="Barsanti P."/>
            <person name="Batterham P."/>
            <person name="Batzoglou S."/>
            <person name="Begun D."/>
            <person name="Bhutkar A."/>
            <person name="Blanco E."/>
            <person name="Bosak S.A."/>
            <person name="Bradley R.K."/>
            <person name="Brand A.D."/>
            <person name="Brent M.R."/>
            <person name="Brooks A.N."/>
            <person name="Brown R.H."/>
            <person name="Butlin R.K."/>
            <person name="Caggese C."/>
            <person name="Calvi B.R."/>
            <person name="Bernardo de Carvalho A."/>
            <person name="Caspi A."/>
            <person name="Castrezana S."/>
            <person name="Celniker S.E."/>
            <person name="Chang J.L."/>
            <person name="Chapple C."/>
            <person name="Chatterji S."/>
            <person name="Chinwalla A."/>
            <person name="Civetta A."/>
            <person name="Clifton S.W."/>
            <person name="Comeron J.M."/>
            <person name="Costello J.C."/>
            <person name="Coyne J.A."/>
            <person name="Daub J."/>
            <person name="David R.G."/>
            <person name="Delcher A.L."/>
            <person name="Delehaunty K."/>
            <person name="Do C.B."/>
            <person name="Ebling H."/>
            <person name="Edwards K."/>
            <person name="Eickbush T."/>
            <person name="Evans J.D."/>
            <person name="Filipski A."/>
            <person name="Findeiss S."/>
            <person name="Freyhult E."/>
            <person name="Fulton L."/>
            <person name="Fulton R."/>
            <person name="Garcia A.C."/>
            <person name="Gardiner A."/>
            <person name="Garfield D.A."/>
            <person name="Garvin B.E."/>
            <person name="Gibson G."/>
            <person name="Gilbert D."/>
            <person name="Gnerre S."/>
            <person name="Godfrey J."/>
            <person name="Good R."/>
            <person name="Gotea V."/>
            <person name="Gravely B."/>
            <person name="Greenberg A.J."/>
            <person name="Griffiths-Jones S."/>
            <person name="Gross S."/>
            <person name="Guigo R."/>
            <person name="Gustafson E.A."/>
            <person name="Haerty W."/>
            <person name="Hahn M.W."/>
            <person name="Halligan D.L."/>
            <person name="Halpern A.L."/>
            <person name="Halter G.M."/>
            <person name="Han M.V."/>
            <person name="Heger A."/>
            <person name="Hillier L."/>
            <person name="Hinrichs A.S."/>
            <person name="Holmes I."/>
            <person name="Hoskins R.A."/>
            <person name="Hubisz M.J."/>
            <person name="Hultmark D."/>
            <person name="Huntley M.A."/>
            <person name="Jaffe D.B."/>
            <person name="Jagadeeshan S."/>
            <person name="Jeck W.R."/>
            <person name="Johnson J."/>
            <person name="Jones C.D."/>
            <person name="Jordan W.C."/>
            <person name="Karpen G.H."/>
            <person name="Kataoka E."/>
            <person name="Keightley P.D."/>
            <person name="Kheradpour P."/>
            <person name="Kirkness E.F."/>
            <person name="Koerich L.B."/>
            <person name="Kristiansen K."/>
            <person name="Kudrna D."/>
            <person name="Kulathinal R.J."/>
            <person name="Kumar S."/>
            <person name="Kwok R."/>
            <person name="Lander E."/>
            <person name="Langley C.H."/>
            <person name="Lapoint R."/>
            <person name="Lazzaro B.P."/>
            <person name="Lee S.J."/>
            <person name="Levesque L."/>
            <person name="Li R."/>
            <person name="Lin C.F."/>
            <person name="Lin M.F."/>
            <person name="Lindblad-Toh K."/>
            <person name="Llopart A."/>
            <person name="Long M."/>
            <person name="Low L."/>
            <person name="Lozovsky E."/>
            <person name="Lu J."/>
            <person name="Luo M."/>
            <person name="Machado C.A."/>
            <person name="Makalowski W."/>
            <person name="Marzo M."/>
            <person name="Matsuda M."/>
            <person name="Matzkin L."/>
            <person name="McAllister B."/>
            <person name="McBride C.S."/>
            <person name="McKernan B."/>
            <person name="McKernan K."/>
            <person name="Mendez-Lago M."/>
            <person name="Minx P."/>
            <person name="Mollenhauer M.U."/>
            <person name="Montooth K."/>
            <person name="Mount S.M."/>
            <person name="Mu X."/>
            <person name="Myers E."/>
            <person name="Negre B."/>
            <person name="Newfeld S."/>
            <person name="Nielsen R."/>
            <person name="Noor M.A."/>
            <person name="O'Grady P."/>
            <person name="Pachter L."/>
            <person name="Papaceit M."/>
            <person name="Parisi M.J."/>
            <person name="Parisi M."/>
            <person name="Parts L."/>
            <person name="Pedersen J.S."/>
            <person name="Pesole G."/>
            <person name="Phillippy A.M."/>
            <person name="Ponting C.P."/>
            <person name="Pop M."/>
            <person name="Porcelli D."/>
            <person name="Powell J.R."/>
            <person name="Prohaska S."/>
            <person name="Pruitt K."/>
            <person name="Puig M."/>
            <person name="Quesneville H."/>
            <person name="Ram K.R."/>
            <person name="Rand D."/>
            <person name="Rasmussen M.D."/>
            <person name="Reed L.K."/>
            <person name="Reenan R."/>
            <person name="Reily A."/>
            <person name="Remington K.A."/>
            <person name="Rieger T.T."/>
            <person name="Ritchie M.G."/>
            <person name="Robin C."/>
            <person name="Rogers Y.H."/>
            <person name="Rohde C."/>
            <person name="Rozas J."/>
            <person name="Rubenfield M.J."/>
            <person name="Ruiz A."/>
            <person name="Russo S."/>
            <person name="Salzberg S.L."/>
            <person name="Sanchez-Gracia A."/>
            <person name="Saranga D.J."/>
            <person name="Sato H."/>
            <person name="Schaeffer S.W."/>
            <person name="Schatz M.C."/>
            <person name="Schlenke T."/>
            <person name="Schwartz R."/>
            <person name="Segarra C."/>
            <person name="Singh R.S."/>
            <person name="Sirot L."/>
            <person name="Sirota M."/>
            <person name="Sisneros N.B."/>
            <person name="Smith C.D."/>
            <person name="Smith T.F."/>
            <person name="Spieth J."/>
            <person name="Stage D.E."/>
            <person name="Stark A."/>
            <person name="Stephan W."/>
            <person name="Strausberg R.L."/>
            <person name="Strempel S."/>
            <person name="Sturgill D."/>
            <person name="Sutton G."/>
            <person name="Sutton G.G."/>
            <person name="Tao W."/>
            <person name="Teichmann S."/>
            <person name="Tobari Y.N."/>
            <person name="Tomimura Y."/>
            <person name="Tsolas J.M."/>
            <person name="Valente V.L."/>
            <person name="Venter E."/>
            <person name="Venter J.C."/>
            <person name="Vicario S."/>
            <person name="Vieira F.G."/>
            <person name="Vilella A.J."/>
            <person name="Villasante A."/>
            <person name="Walenz B."/>
            <person name="Wang J."/>
            <person name="Wasserman M."/>
            <person name="Watts T."/>
            <person name="Wilson D."/>
            <person name="Wilson R.K."/>
            <person name="Wing R.A."/>
            <person name="Wolfner M.F."/>
            <person name="Wong A."/>
            <person name="Wong G.K."/>
            <person name="Wu C.I."/>
            <person name="Wu G."/>
            <person name="Yamamoto D."/>
            <person name="Yang H.P."/>
            <person name="Yang S.P."/>
            <person name="Yorke J.A."/>
            <person name="Yoshida K."/>
            <person name="Zdobnov E."/>
            <person name="Zhang P."/>
            <person name="Zhang Y."/>
            <person name="Zimin A.V."/>
            <person name="Baldwin J."/>
            <person name="Abdouelleil A."/>
            <person name="Abdulkadir J."/>
            <person name="Abebe A."/>
            <person name="Abera B."/>
            <person name="Abreu J."/>
            <person name="Acer S.C."/>
            <person name="Aftuck L."/>
            <person name="Alexander A."/>
            <person name="An P."/>
            <person name="Anderson E."/>
            <person name="Anderson S."/>
            <person name="Arachi H."/>
            <person name="Azer M."/>
            <person name="Bachantsang P."/>
            <person name="Barry A."/>
            <person name="Bayul T."/>
            <person name="Berlin A."/>
            <person name="Bessette D."/>
            <person name="Bloom T."/>
            <person name="Blye J."/>
            <person name="Boguslavskiy L."/>
            <person name="Bonnet C."/>
            <person name="Boukhgalter B."/>
            <person name="Bourzgui I."/>
            <person name="Brown A."/>
            <person name="Cahill P."/>
            <person name="Channer S."/>
            <person name="Cheshatsang Y."/>
            <person name="Chuda L."/>
            <person name="Citroen M."/>
            <person name="Collymore A."/>
            <person name="Cooke P."/>
            <person name="Costello M."/>
            <person name="D'Aco K."/>
            <person name="Daza R."/>
            <person name="De Haan G."/>
            <person name="DeGray S."/>
            <person name="DeMaso C."/>
            <person name="Dhargay N."/>
            <person name="Dooley K."/>
            <person name="Dooley E."/>
            <person name="Doricent M."/>
            <person name="Dorje P."/>
            <person name="Dorjee K."/>
            <person name="Dupes A."/>
            <person name="Elong R."/>
            <person name="Falk J."/>
            <person name="Farina A."/>
            <person name="Faro S."/>
            <person name="Ferguson D."/>
            <person name="Fisher S."/>
            <person name="Foley C.D."/>
            <person name="Franke A."/>
            <person name="Friedrich D."/>
            <person name="Gadbois L."/>
            <person name="Gearin G."/>
            <person name="Gearin C.R."/>
            <person name="Giannoukos G."/>
            <person name="Goode T."/>
            <person name="Graham J."/>
            <person name="Grandbois E."/>
            <person name="Grewal S."/>
            <person name="Gyaltsen K."/>
            <person name="Hafez N."/>
            <person name="Hagos B."/>
            <person name="Hall J."/>
            <person name="Henson C."/>
            <person name="Hollinger A."/>
            <person name="Honan T."/>
            <person name="Huard M.D."/>
            <person name="Hughes L."/>
            <person name="Hurhula B."/>
            <person name="Husby M.E."/>
            <person name="Kamat A."/>
            <person name="Kanga B."/>
            <person name="Kashin S."/>
            <person name="Khazanovich D."/>
            <person name="Kisner P."/>
            <person name="Lance K."/>
            <person name="Lara M."/>
            <person name="Lee W."/>
            <person name="Lennon N."/>
            <person name="Letendre F."/>
            <person name="LeVine R."/>
            <person name="Lipovsky A."/>
            <person name="Liu X."/>
            <person name="Liu J."/>
            <person name="Liu S."/>
            <person name="Lokyitsang T."/>
            <person name="Lokyitsang Y."/>
            <person name="Lubonja R."/>
            <person name="Lui A."/>
            <person name="MacDonald P."/>
            <person name="Magnisalis V."/>
            <person name="Maru K."/>
            <person name="Matthews C."/>
            <person name="McCusker W."/>
            <person name="McDonough S."/>
            <person name="Mehta T."/>
            <person name="Meldrim J."/>
            <person name="Meneus L."/>
            <person name="Mihai O."/>
            <person name="Mihalev A."/>
            <person name="Mihova T."/>
            <person name="Mittelman R."/>
            <person name="Mlenga V."/>
            <person name="Montmayeur A."/>
            <person name="Mulrain L."/>
            <person name="Navidi A."/>
            <person name="Naylor J."/>
            <person name="Negash T."/>
            <person name="Nguyen T."/>
            <person name="Nguyen N."/>
            <person name="Nicol R."/>
            <person name="Norbu C."/>
            <person name="Norbu N."/>
            <person name="Novod N."/>
            <person name="O'Neill B."/>
            <person name="Osman S."/>
            <person name="Markiewicz E."/>
            <person name="Oyono O.L."/>
            <person name="Patti C."/>
            <person name="Phunkhang P."/>
            <person name="Pierre F."/>
            <person name="Priest M."/>
            <person name="Raghuraman S."/>
            <person name="Rege F."/>
            <person name="Reyes R."/>
            <person name="Rise C."/>
            <person name="Rogov P."/>
            <person name="Ross K."/>
            <person name="Ryan E."/>
            <person name="Settipalli S."/>
            <person name="Shea T."/>
            <person name="Sherpa N."/>
            <person name="Shi L."/>
            <person name="Shih D."/>
            <person name="Sparrow T."/>
            <person name="Spaulding J."/>
            <person name="Stalker J."/>
            <person name="Stange-Thomann N."/>
            <person name="Stavropoulos S."/>
            <person name="Stone C."/>
            <person name="Strader C."/>
            <person name="Tesfaye S."/>
            <person name="Thomson T."/>
            <person name="Thoulutsang Y."/>
            <person name="Thoulutsang D."/>
            <person name="Topham K."/>
            <person name="Topping I."/>
            <person name="Tsamla T."/>
            <person name="Vassiliev H."/>
            <person name="Vo A."/>
            <person name="Wangchuk T."/>
            <person name="Wangdi T."/>
            <person name="Weiand M."/>
            <person name="Wilkinson J."/>
            <person name="Wilson A."/>
            <person name="Yadav S."/>
            <person name="Young G."/>
            <person name="Yu Q."/>
            <person name="Zembek L."/>
            <person name="Zhong D."/>
            <person name="Zimmer A."/>
            <person name="Zwirko Z."/>
            <person name="Jaffe D.B."/>
            <person name="Alvarez P."/>
            <person name="Brockman W."/>
            <person name="Butler J."/>
            <person name="Chin C."/>
            <person name="Gnerre S."/>
            <person name="Grabherr M."/>
            <person name="Kleber M."/>
            <person name="Mauceli E."/>
            <person name="MacCallum I."/>
        </authorList>
    </citation>
    <scope>NUCLEOTIDE SEQUENCE [LARGE SCALE GENOMIC DNA]</scope>
    <source>
        <strain evidence="9">Rob3c / Tucson 14021-0248.25</strain>
    </source>
</reference>
<name>B4I5Z4_DROSE</name>
<accession>B4I5Z4</accession>
<proteinExistence type="predicted"/>
<dbReference type="InterPro" id="IPR006612">
    <property type="entry name" value="THAP_Znf"/>
</dbReference>
<feature type="domain" description="THAP-type" evidence="7">
    <location>
        <begin position="68"/>
        <end position="142"/>
    </location>
</feature>
<dbReference type="Pfam" id="PF05485">
    <property type="entry name" value="THAP"/>
    <property type="match status" value="1"/>
</dbReference>
<evidence type="ECO:0000256" key="1">
    <source>
        <dbReference type="ARBA" id="ARBA00022723"/>
    </source>
</evidence>
<dbReference type="EMBL" id="CH480822">
    <property type="protein sequence ID" value="EDW55800.1"/>
    <property type="molecule type" value="Genomic_DNA"/>
</dbReference>